<gene>
    <name evidence="1" type="ORF">DWV06_13345</name>
</gene>
<protein>
    <submittedName>
        <fullName evidence="1">Uncharacterized protein</fullName>
    </submittedName>
</protein>
<evidence type="ECO:0000313" key="1">
    <source>
        <dbReference type="EMBL" id="RDU22748.1"/>
    </source>
</evidence>
<name>A0A371AT55_9FIRM</name>
<sequence>MNKEFEEFIALRCDKALVECSEYIVKERNCKTNKENLHIFAGILCYDKGVKDTLKFLDVKQKLHTFILKMRDNAIIEFEEHLKKEYKTGVDEDLLVASFEKTCYIKGIKDALKFLRLNLIL</sequence>
<keyword evidence="2" id="KW-1185">Reference proteome</keyword>
<dbReference type="EMBL" id="QRCT01000048">
    <property type="protein sequence ID" value="RDU22748.1"/>
    <property type="molecule type" value="Genomic_DNA"/>
</dbReference>
<evidence type="ECO:0000313" key="2">
    <source>
        <dbReference type="Proteomes" id="UP000255036"/>
    </source>
</evidence>
<organism evidence="1 2">
    <name type="scientific">Anaerosacchariphilus polymeriproducens</name>
    <dbReference type="NCBI Taxonomy" id="1812858"/>
    <lineage>
        <taxon>Bacteria</taxon>
        <taxon>Bacillati</taxon>
        <taxon>Bacillota</taxon>
        <taxon>Clostridia</taxon>
        <taxon>Lachnospirales</taxon>
        <taxon>Lachnospiraceae</taxon>
        <taxon>Anaerosacchariphilus</taxon>
    </lineage>
</organism>
<reference evidence="1 2" key="1">
    <citation type="submission" date="2018-07" db="EMBL/GenBank/DDBJ databases">
        <title>Anaerosacharophilus polymeroproducens gen. nov. sp. nov., an anaerobic bacterium isolated from salt field.</title>
        <authorList>
            <person name="Kim W."/>
            <person name="Yang S.-H."/>
            <person name="Oh J."/>
            <person name="Lee J.-H."/>
            <person name="Kwon K.K."/>
        </authorList>
    </citation>
    <scope>NUCLEOTIDE SEQUENCE [LARGE SCALE GENOMIC DNA]</scope>
    <source>
        <strain evidence="1 2">MCWD5</strain>
    </source>
</reference>
<proteinExistence type="predicted"/>
<comment type="caution">
    <text evidence="1">The sequence shown here is derived from an EMBL/GenBank/DDBJ whole genome shotgun (WGS) entry which is preliminary data.</text>
</comment>
<dbReference type="Proteomes" id="UP000255036">
    <property type="component" value="Unassembled WGS sequence"/>
</dbReference>
<dbReference type="AlphaFoldDB" id="A0A371AT55"/>
<dbReference type="RefSeq" id="WP_115482682.1">
    <property type="nucleotide sequence ID" value="NZ_QRCT01000048.1"/>
</dbReference>
<accession>A0A371AT55</accession>